<sequence length="372" mass="41523">MLFRPLYFGGPEGSTCWHLSLGHGGVCGISFTSKVANISCVPTLIKEGRAALVTSFGILKYMACYSMTQFTSVLILYSLYSNLTDLEFLYIDLFLITLFAALFGRTEPSPTLDKRPPPSSLMGVTPLTSILSQIILVIAAQVFGIVTLWRQHWYHPHIQVAGEDDQEELSCHDNYTVFAVSVFQYITLAVVFSRGHPYRKTILSNYLFISALVVMTAFSLYLVLYPTEILISGFEFDMTDIDMKFRMLCVAIALGHFIIAYILEDYFVQGFVFKQLQLRFFSTSTPYKELQEELKDQSPWTPLSRESSIMSGGTRRTTRDCILQPSALQLASPQEDTSVDSAIVVDAFGSEGSATDRQNGNCAAPLPCVTHM</sequence>
<dbReference type="InterPro" id="IPR006544">
    <property type="entry name" value="P-type_TPase_V"/>
</dbReference>
<evidence type="ECO:0000256" key="4">
    <source>
        <dbReference type="ARBA" id="ARBA00022741"/>
    </source>
</evidence>
<dbReference type="PANTHER" id="PTHR45630">
    <property type="entry name" value="CATION-TRANSPORTING ATPASE-RELATED"/>
    <property type="match status" value="1"/>
</dbReference>
<comment type="caution">
    <text evidence="10">The sequence shown here is derived from an EMBL/GenBank/DDBJ whole genome shotgun (WGS) entry which is preliminary data.</text>
</comment>
<dbReference type="SUPFAM" id="SSF81665">
    <property type="entry name" value="Calcium ATPase, transmembrane domain M"/>
    <property type="match status" value="1"/>
</dbReference>
<keyword evidence="8" id="KW-0472">Membrane</keyword>
<evidence type="ECO:0000313" key="10">
    <source>
        <dbReference type="EMBL" id="KAH8042085.1"/>
    </source>
</evidence>
<evidence type="ECO:0000256" key="2">
    <source>
        <dbReference type="ARBA" id="ARBA00022553"/>
    </source>
</evidence>
<keyword evidence="11" id="KW-1185">Reference proteome</keyword>
<keyword evidence="5" id="KW-0067">ATP-binding</keyword>
<name>A0A9J6F8E2_RHIMP</name>
<proteinExistence type="predicted"/>
<feature type="transmembrane region" description="Helical" evidence="8">
    <location>
        <begin position="205"/>
        <end position="225"/>
    </location>
</feature>
<dbReference type="AlphaFoldDB" id="A0A9J6F8E2"/>
<dbReference type="GO" id="GO:0006874">
    <property type="term" value="P:intracellular calcium ion homeostasis"/>
    <property type="evidence" value="ECO:0007669"/>
    <property type="project" value="TreeGrafter"/>
</dbReference>
<reference evidence="10" key="1">
    <citation type="journal article" date="2020" name="Cell">
        <title>Large-Scale Comparative Analyses of Tick Genomes Elucidate Their Genetic Diversity and Vector Capacities.</title>
        <authorList>
            <consortium name="Tick Genome and Microbiome Consortium (TIGMIC)"/>
            <person name="Jia N."/>
            <person name="Wang J."/>
            <person name="Shi W."/>
            <person name="Du L."/>
            <person name="Sun Y."/>
            <person name="Zhan W."/>
            <person name="Jiang J.F."/>
            <person name="Wang Q."/>
            <person name="Zhang B."/>
            <person name="Ji P."/>
            <person name="Bell-Sakyi L."/>
            <person name="Cui X.M."/>
            <person name="Yuan T.T."/>
            <person name="Jiang B.G."/>
            <person name="Yang W.F."/>
            <person name="Lam T.T."/>
            <person name="Chang Q.C."/>
            <person name="Ding S.J."/>
            <person name="Wang X.J."/>
            <person name="Zhu J.G."/>
            <person name="Ruan X.D."/>
            <person name="Zhao L."/>
            <person name="Wei J.T."/>
            <person name="Ye R.Z."/>
            <person name="Que T.C."/>
            <person name="Du C.H."/>
            <person name="Zhou Y.H."/>
            <person name="Cheng J.X."/>
            <person name="Dai P.F."/>
            <person name="Guo W.B."/>
            <person name="Han X.H."/>
            <person name="Huang E.J."/>
            <person name="Li L.F."/>
            <person name="Wei W."/>
            <person name="Gao Y.C."/>
            <person name="Liu J.Z."/>
            <person name="Shao H.Z."/>
            <person name="Wang X."/>
            <person name="Wang C.C."/>
            <person name="Yang T.C."/>
            <person name="Huo Q.B."/>
            <person name="Li W."/>
            <person name="Chen H.Y."/>
            <person name="Chen S.E."/>
            <person name="Zhou L.G."/>
            <person name="Ni X.B."/>
            <person name="Tian J.H."/>
            <person name="Sheng Y."/>
            <person name="Liu T."/>
            <person name="Pan Y.S."/>
            <person name="Xia L.Y."/>
            <person name="Li J."/>
            <person name="Zhao F."/>
            <person name="Cao W.C."/>
        </authorList>
    </citation>
    <scope>NUCLEOTIDE SEQUENCE</scope>
    <source>
        <strain evidence="10">Rmic-2018</strain>
    </source>
</reference>
<gene>
    <name evidence="10" type="ORF">HPB51_021169</name>
</gene>
<keyword evidence="4" id="KW-0547">Nucleotide-binding</keyword>
<dbReference type="Gene3D" id="1.20.1110.10">
    <property type="entry name" value="Calcium-transporting ATPase, transmembrane domain"/>
    <property type="match status" value="1"/>
</dbReference>
<dbReference type="PANTHER" id="PTHR45630:SF8">
    <property type="entry name" value="CATION-TRANSPORTING ATPASE"/>
    <property type="match status" value="1"/>
</dbReference>
<evidence type="ECO:0000256" key="1">
    <source>
        <dbReference type="ARBA" id="ARBA00004141"/>
    </source>
</evidence>
<keyword evidence="8" id="KW-1133">Transmembrane helix</keyword>
<keyword evidence="3" id="KW-0479">Metal-binding</keyword>
<feature type="transmembrane region" description="Helical" evidence="8">
    <location>
        <begin position="124"/>
        <end position="149"/>
    </location>
</feature>
<dbReference type="InterPro" id="IPR006068">
    <property type="entry name" value="ATPase_P-typ_cation-transptr_C"/>
</dbReference>
<dbReference type="InterPro" id="IPR023298">
    <property type="entry name" value="ATPase_P-typ_TM_dom_sf"/>
</dbReference>
<organism evidence="10 11">
    <name type="scientific">Rhipicephalus microplus</name>
    <name type="common">Cattle tick</name>
    <name type="synonym">Boophilus microplus</name>
    <dbReference type="NCBI Taxonomy" id="6941"/>
    <lineage>
        <taxon>Eukaryota</taxon>
        <taxon>Metazoa</taxon>
        <taxon>Ecdysozoa</taxon>
        <taxon>Arthropoda</taxon>
        <taxon>Chelicerata</taxon>
        <taxon>Arachnida</taxon>
        <taxon>Acari</taxon>
        <taxon>Parasitiformes</taxon>
        <taxon>Ixodida</taxon>
        <taxon>Ixodoidea</taxon>
        <taxon>Ixodidae</taxon>
        <taxon>Rhipicephalinae</taxon>
        <taxon>Rhipicephalus</taxon>
        <taxon>Boophilus</taxon>
    </lineage>
</organism>
<evidence type="ECO:0000256" key="8">
    <source>
        <dbReference type="SAM" id="Phobius"/>
    </source>
</evidence>
<evidence type="ECO:0000259" key="9">
    <source>
        <dbReference type="Pfam" id="PF00689"/>
    </source>
</evidence>
<feature type="transmembrane region" description="Helical" evidence="8">
    <location>
        <begin position="175"/>
        <end position="193"/>
    </location>
</feature>
<feature type="transmembrane region" description="Helical" evidence="8">
    <location>
        <begin position="245"/>
        <end position="263"/>
    </location>
</feature>
<dbReference type="VEuPathDB" id="VectorBase:LOC119161628"/>
<evidence type="ECO:0000256" key="7">
    <source>
        <dbReference type="ARBA" id="ARBA00022967"/>
    </source>
</evidence>
<feature type="transmembrane region" description="Helical" evidence="8">
    <location>
        <begin position="58"/>
        <end position="80"/>
    </location>
</feature>
<keyword evidence="2" id="KW-0597">Phosphoprotein</keyword>
<dbReference type="GO" id="GO:0016020">
    <property type="term" value="C:membrane"/>
    <property type="evidence" value="ECO:0007669"/>
    <property type="project" value="UniProtKB-SubCell"/>
</dbReference>
<protein>
    <recommendedName>
        <fullName evidence="9">Cation-transporting P-type ATPase C-terminal domain-containing protein</fullName>
    </recommendedName>
</protein>
<evidence type="ECO:0000256" key="6">
    <source>
        <dbReference type="ARBA" id="ARBA00022842"/>
    </source>
</evidence>
<evidence type="ECO:0000313" key="11">
    <source>
        <dbReference type="Proteomes" id="UP000821866"/>
    </source>
</evidence>
<evidence type="ECO:0000256" key="5">
    <source>
        <dbReference type="ARBA" id="ARBA00022840"/>
    </source>
</evidence>
<keyword evidence="6" id="KW-0460">Magnesium</keyword>
<dbReference type="Pfam" id="PF00689">
    <property type="entry name" value="Cation_ATPase_C"/>
    <property type="match status" value="1"/>
</dbReference>
<keyword evidence="7" id="KW-1278">Translocase</keyword>
<feature type="domain" description="Cation-transporting P-type ATPase C-terminal" evidence="9">
    <location>
        <begin position="83"/>
        <end position="262"/>
    </location>
</feature>
<dbReference type="EMBL" id="JABSTU010000001">
    <property type="protein sequence ID" value="KAH8042085.1"/>
    <property type="molecule type" value="Genomic_DNA"/>
</dbReference>
<dbReference type="GO" id="GO:0140358">
    <property type="term" value="F:P-type transmembrane transporter activity"/>
    <property type="evidence" value="ECO:0007669"/>
    <property type="project" value="InterPro"/>
</dbReference>
<dbReference type="GO" id="GO:0019829">
    <property type="term" value="F:ATPase-coupled monoatomic cation transmembrane transporter activity"/>
    <property type="evidence" value="ECO:0007669"/>
    <property type="project" value="TreeGrafter"/>
</dbReference>
<accession>A0A9J6F8E2</accession>
<dbReference type="Proteomes" id="UP000821866">
    <property type="component" value="Chromosome 1"/>
</dbReference>
<dbReference type="GO" id="GO:0005524">
    <property type="term" value="F:ATP binding"/>
    <property type="evidence" value="ECO:0007669"/>
    <property type="project" value="UniProtKB-KW"/>
</dbReference>
<feature type="transmembrane region" description="Helical" evidence="8">
    <location>
        <begin position="86"/>
        <end position="103"/>
    </location>
</feature>
<dbReference type="GO" id="GO:0015203">
    <property type="term" value="F:polyamine transmembrane transporter activity"/>
    <property type="evidence" value="ECO:0007669"/>
    <property type="project" value="TreeGrafter"/>
</dbReference>
<reference evidence="10" key="2">
    <citation type="submission" date="2021-09" db="EMBL/GenBank/DDBJ databases">
        <authorList>
            <person name="Jia N."/>
            <person name="Wang J."/>
            <person name="Shi W."/>
            <person name="Du L."/>
            <person name="Sun Y."/>
            <person name="Zhan W."/>
            <person name="Jiang J."/>
            <person name="Wang Q."/>
            <person name="Zhang B."/>
            <person name="Ji P."/>
            <person name="Sakyi L.B."/>
            <person name="Cui X."/>
            <person name="Yuan T."/>
            <person name="Jiang B."/>
            <person name="Yang W."/>
            <person name="Lam T.T.-Y."/>
            <person name="Chang Q."/>
            <person name="Ding S."/>
            <person name="Wang X."/>
            <person name="Zhu J."/>
            <person name="Ruan X."/>
            <person name="Zhao L."/>
            <person name="Wei J."/>
            <person name="Que T."/>
            <person name="Du C."/>
            <person name="Cheng J."/>
            <person name="Dai P."/>
            <person name="Han X."/>
            <person name="Huang E."/>
            <person name="Gao Y."/>
            <person name="Liu J."/>
            <person name="Shao H."/>
            <person name="Ye R."/>
            <person name="Li L."/>
            <person name="Wei W."/>
            <person name="Wang X."/>
            <person name="Wang C."/>
            <person name="Huo Q."/>
            <person name="Li W."/>
            <person name="Guo W."/>
            <person name="Chen H."/>
            <person name="Chen S."/>
            <person name="Zhou L."/>
            <person name="Zhou L."/>
            <person name="Ni X."/>
            <person name="Tian J."/>
            <person name="Zhou Y."/>
            <person name="Sheng Y."/>
            <person name="Liu T."/>
            <person name="Pan Y."/>
            <person name="Xia L."/>
            <person name="Li J."/>
            <person name="Zhao F."/>
            <person name="Cao W."/>
        </authorList>
    </citation>
    <scope>NUCLEOTIDE SEQUENCE</scope>
    <source>
        <strain evidence="10">Rmic-2018</strain>
        <tissue evidence="10">Larvae</tissue>
    </source>
</reference>
<evidence type="ECO:0000256" key="3">
    <source>
        <dbReference type="ARBA" id="ARBA00022723"/>
    </source>
</evidence>
<comment type="subcellular location">
    <subcellularLocation>
        <location evidence="1">Membrane</location>
        <topology evidence="1">Multi-pass membrane protein</topology>
    </subcellularLocation>
</comment>
<dbReference type="GO" id="GO:0046872">
    <property type="term" value="F:metal ion binding"/>
    <property type="evidence" value="ECO:0007669"/>
    <property type="project" value="UniProtKB-KW"/>
</dbReference>
<keyword evidence="8" id="KW-0812">Transmembrane</keyword>